<protein>
    <submittedName>
        <fullName evidence="1">Uncharacterized protein</fullName>
    </submittedName>
</protein>
<dbReference type="EMBL" id="JAKJXP020000014">
    <property type="protein sequence ID" value="KAK7755239.1"/>
    <property type="molecule type" value="Genomic_DNA"/>
</dbReference>
<name>A0AAN9YUW2_9PEZI</name>
<evidence type="ECO:0000313" key="1">
    <source>
        <dbReference type="EMBL" id="KAK7755239.1"/>
    </source>
</evidence>
<accession>A0AAN9YUW2</accession>
<dbReference type="AlphaFoldDB" id="A0AAN9YUW2"/>
<reference evidence="1 2" key="1">
    <citation type="submission" date="2024-02" db="EMBL/GenBank/DDBJ databases">
        <title>De novo assembly and annotation of 12 fungi associated with fruit tree decline syndrome in Ontario, Canada.</title>
        <authorList>
            <person name="Sulman M."/>
            <person name="Ellouze W."/>
            <person name="Ilyukhin E."/>
        </authorList>
    </citation>
    <scope>NUCLEOTIDE SEQUENCE [LARGE SCALE GENOMIC DNA]</scope>
    <source>
        <strain evidence="1 2">M11/M66-122</strain>
    </source>
</reference>
<dbReference type="Proteomes" id="UP001320420">
    <property type="component" value="Unassembled WGS sequence"/>
</dbReference>
<organism evidence="1 2">
    <name type="scientific">Diatrype stigma</name>
    <dbReference type="NCBI Taxonomy" id="117547"/>
    <lineage>
        <taxon>Eukaryota</taxon>
        <taxon>Fungi</taxon>
        <taxon>Dikarya</taxon>
        <taxon>Ascomycota</taxon>
        <taxon>Pezizomycotina</taxon>
        <taxon>Sordariomycetes</taxon>
        <taxon>Xylariomycetidae</taxon>
        <taxon>Xylariales</taxon>
        <taxon>Diatrypaceae</taxon>
        <taxon>Diatrype</taxon>
    </lineage>
</organism>
<gene>
    <name evidence="1" type="ORF">SLS62_002744</name>
</gene>
<keyword evidence="2" id="KW-1185">Reference proteome</keyword>
<sequence length="107" mass="11518">MAERAADARVPPFQEGAALSGQSEVKLNTHDVALTLPLPPTAAAPLPRVLRAIFLAPKDVGTEATRARLERLYHLNGGKDVVVVFLLEHEAGQEQSPVAALMMLQQE</sequence>
<proteinExistence type="predicted"/>
<comment type="caution">
    <text evidence="1">The sequence shown here is derived from an EMBL/GenBank/DDBJ whole genome shotgun (WGS) entry which is preliminary data.</text>
</comment>
<evidence type="ECO:0000313" key="2">
    <source>
        <dbReference type="Proteomes" id="UP001320420"/>
    </source>
</evidence>